<comment type="caution">
    <text evidence="1">The sequence shown here is derived from an EMBL/GenBank/DDBJ whole genome shotgun (WGS) entry which is preliminary data.</text>
</comment>
<reference evidence="1 2" key="1">
    <citation type="submission" date="2016-07" db="EMBL/GenBank/DDBJ databases">
        <title>Genome analysis of Flavihumibacter stibioxidans YS-17.</title>
        <authorList>
            <person name="Shi K."/>
            <person name="Han Y."/>
            <person name="Wang G."/>
        </authorList>
    </citation>
    <scope>NUCLEOTIDE SEQUENCE [LARGE SCALE GENOMIC DNA]</scope>
    <source>
        <strain evidence="1 2">YS-17</strain>
    </source>
</reference>
<dbReference type="EMBL" id="MBUA01000001">
    <property type="protein sequence ID" value="MBC6489415.1"/>
    <property type="molecule type" value="Genomic_DNA"/>
</dbReference>
<evidence type="ECO:0000313" key="1">
    <source>
        <dbReference type="EMBL" id="MBC6489415.1"/>
    </source>
</evidence>
<accession>A0ABR7M3U3</accession>
<gene>
    <name evidence="1" type="ORF">BC349_00415</name>
</gene>
<keyword evidence="2" id="KW-1185">Reference proteome</keyword>
<protein>
    <submittedName>
        <fullName evidence="1">Uncharacterized protein</fullName>
    </submittedName>
</protein>
<sequence length="434" mass="48899">MSTIRFRIFLISILVIFGYGSVSAQVDTTVKMVVTDTLAKPTDTIPPVLIDTALRIINLTPYITLHVDSSINYKLDINRDSARYFWYLRNAPVGLKINKDDGRLSFKAEKSYFMSGRLKYDQEYKVFLGVQNLGNPQERVDTFITLLFYNTEIILSKLKPGVSANLTMDEGDTLSIPIQCERGSFPIDEIITLVDASIKGYDPVKKCDDIFNWAIPYDFVKETDREKSKTISVMFVGSDKFHNRDTAVIKVTIRDAVNYPFRKNEHARVVKEIERYILQLKFTFKELDKKVRRTKTSRSTFDISSGVAALSGTVLSTSTATSDKNLGKIMPSVGVAIVPVKEAAAPNKTYESNAASQVRASIKRLEYSVSENSLVGERDAEVLTKLAKLRSDLKQVQTQLIDVPMVDTGGLSEEELNEYFNNPKVNRKYKLSAK</sequence>
<evidence type="ECO:0000313" key="2">
    <source>
        <dbReference type="Proteomes" id="UP000765802"/>
    </source>
</evidence>
<dbReference type="Proteomes" id="UP000765802">
    <property type="component" value="Unassembled WGS sequence"/>
</dbReference>
<dbReference type="RefSeq" id="WP_187254776.1">
    <property type="nucleotide sequence ID" value="NZ_JBHULF010000006.1"/>
</dbReference>
<organism evidence="1 2">
    <name type="scientific">Flavihumibacter stibioxidans</name>
    <dbReference type="NCBI Taxonomy" id="1834163"/>
    <lineage>
        <taxon>Bacteria</taxon>
        <taxon>Pseudomonadati</taxon>
        <taxon>Bacteroidota</taxon>
        <taxon>Chitinophagia</taxon>
        <taxon>Chitinophagales</taxon>
        <taxon>Chitinophagaceae</taxon>
        <taxon>Flavihumibacter</taxon>
    </lineage>
</organism>
<name>A0ABR7M3U3_9BACT</name>
<proteinExistence type="predicted"/>